<dbReference type="GeneID" id="111023403"/>
<dbReference type="OrthoDB" id="1730382at2759"/>
<sequence length="194" mass="21584">MGCGISKLDDPKEAAGALPRATPNRTSICFTGETNSPPHSDINIVTDNNNAANHKEQQHSANNNNNTKFHDHHYSDDEQDDDDRGICRGASPSFREYCIDSDSISTSIRSTEDNCEGDQCKWQNDPDKGTESERGKKDRRGKRIMKALQRGKSGGVRNFLNASRRHHSNFSNNNNINNDLDDSSHNQKLLAKAS</sequence>
<feature type="compositionally biased region" description="Low complexity" evidence="1">
    <location>
        <begin position="169"/>
        <end position="178"/>
    </location>
</feature>
<feature type="region of interest" description="Disordered" evidence="1">
    <location>
        <begin position="108"/>
        <end position="140"/>
    </location>
</feature>
<evidence type="ECO:0000313" key="3">
    <source>
        <dbReference type="RefSeq" id="XP_022156521.1"/>
    </source>
</evidence>
<dbReference type="Proteomes" id="UP000504603">
    <property type="component" value="Unplaced"/>
</dbReference>
<gene>
    <name evidence="3" type="primary">LOC111023403</name>
</gene>
<dbReference type="KEGG" id="mcha:111023403"/>
<feature type="region of interest" description="Disordered" evidence="1">
    <location>
        <begin position="166"/>
        <end position="194"/>
    </location>
</feature>
<keyword evidence="2" id="KW-1185">Reference proteome</keyword>
<feature type="compositionally biased region" description="Basic and acidic residues" evidence="1">
    <location>
        <begin position="124"/>
        <end position="136"/>
    </location>
</feature>
<feature type="region of interest" description="Disordered" evidence="1">
    <location>
        <begin position="1"/>
        <end position="87"/>
    </location>
</feature>
<reference evidence="3" key="1">
    <citation type="submission" date="2025-08" db="UniProtKB">
        <authorList>
            <consortium name="RefSeq"/>
        </authorList>
    </citation>
    <scope>IDENTIFICATION</scope>
    <source>
        <strain evidence="3">OHB3-1</strain>
    </source>
</reference>
<proteinExistence type="predicted"/>
<name>A0A6J1DV73_MOMCH</name>
<keyword evidence="3" id="KW-0808">Transferase</keyword>
<dbReference type="AlphaFoldDB" id="A0A6J1DV73"/>
<organism evidence="2 3">
    <name type="scientific">Momordica charantia</name>
    <name type="common">Bitter gourd</name>
    <name type="synonym">Balsam pear</name>
    <dbReference type="NCBI Taxonomy" id="3673"/>
    <lineage>
        <taxon>Eukaryota</taxon>
        <taxon>Viridiplantae</taxon>
        <taxon>Streptophyta</taxon>
        <taxon>Embryophyta</taxon>
        <taxon>Tracheophyta</taxon>
        <taxon>Spermatophyta</taxon>
        <taxon>Magnoliopsida</taxon>
        <taxon>eudicotyledons</taxon>
        <taxon>Gunneridae</taxon>
        <taxon>Pentapetalae</taxon>
        <taxon>rosids</taxon>
        <taxon>fabids</taxon>
        <taxon>Cucurbitales</taxon>
        <taxon>Cucurbitaceae</taxon>
        <taxon>Momordiceae</taxon>
        <taxon>Momordica</taxon>
    </lineage>
</organism>
<keyword evidence="3" id="KW-0418">Kinase</keyword>
<evidence type="ECO:0000256" key="1">
    <source>
        <dbReference type="SAM" id="MobiDB-lite"/>
    </source>
</evidence>
<evidence type="ECO:0000313" key="2">
    <source>
        <dbReference type="Proteomes" id="UP000504603"/>
    </source>
</evidence>
<dbReference type="GO" id="GO:0016301">
    <property type="term" value="F:kinase activity"/>
    <property type="evidence" value="ECO:0007669"/>
    <property type="project" value="UniProtKB-KW"/>
</dbReference>
<protein>
    <submittedName>
        <fullName evidence="3">Probable serine/threonine-protein kinase DDB_G0282963</fullName>
    </submittedName>
</protein>
<feature type="compositionally biased region" description="Polar residues" evidence="1">
    <location>
        <begin position="23"/>
        <end position="52"/>
    </location>
</feature>
<accession>A0A6J1DV73</accession>
<dbReference type="RefSeq" id="XP_022156521.1">
    <property type="nucleotide sequence ID" value="XM_022300829.1"/>
</dbReference>